<dbReference type="InterPro" id="IPR009075">
    <property type="entry name" value="AcylCo_DH/oxidase_C"/>
</dbReference>
<dbReference type="InterPro" id="IPR046373">
    <property type="entry name" value="Acyl-CoA_Oxase/DH_mid-dom_sf"/>
</dbReference>
<feature type="domain" description="Acyl-CoA oxidase/dehydrogenase middle" evidence="9">
    <location>
        <begin position="144"/>
        <end position="246"/>
    </location>
</feature>
<protein>
    <recommendedName>
        <fullName evidence="13">Acyl-CoA dehydrogenase</fullName>
    </recommendedName>
</protein>
<dbReference type="Pfam" id="PF02770">
    <property type="entry name" value="Acyl-CoA_dh_M"/>
    <property type="match status" value="1"/>
</dbReference>
<evidence type="ECO:0008006" key="13">
    <source>
        <dbReference type="Google" id="ProtNLM"/>
    </source>
</evidence>
<dbReference type="Pfam" id="PF02771">
    <property type="entry name" value="Acyl-CoA_dh_N"/>
    <property type="match status" value="1"/>
</dbReference>
<dbReference type="Proteomes" id="UP001642482">
    <property type="component" value="Unassembled WGS sequence"/>
</dbReference>
<evidence type="ECO:0000313" key="11">
    <source>
        <dbReference type="EMBL" id="CAK7221978.1"/>
    </source>
</evidence>
<feature type="domain" description="Acyl-CoA dehydrogenase/oxidase N-terminal" evidence="10">
    <location>
        <begin position="15"/>
        <end position="140"/>
    </location>
</feature>
<evidence type="ECO:0000256" key="1">
    <source>
        <dbReference type="ARBA" id="ARBA00001974"/>
    </source>
</evidence>
<accession>A0ABP0BQV4</accession>
<comment type="subunit">
    <text evidence="3">Homodimer.</text>
</comment>
<dbReference type="EMBL" id="CAWUHD010000042">
    <property type="protein sequence ID" value="CAK7221978.1"/>
    <property type="molecule type" value="Genomic_DNA"/>
</dbReference>
<dbReference type="Gene3D" id="1.20.140.10">
    <property type="entry name" value="Butyryl-CoA Dehydrogenase, subunit A, domain 3"/>
    <property type="match status" value="1"/>
</dbReference>
<evidence type="ECO:0000259" key="8">
    <source>
        <dbReference type="Pfam" id="PF00441"/>
    </source>
</evidence>
<keyword evidence="4 7" id="KW-0285">Flavoprotein</keyword>
<name>A0ABP0BQV4_9PEZI</name>
<gene>
    <name evidence="11" type="ORF">SEUCBS140593_004746</name>
</gene>
<dbReference type="Gene3D" id="2.40.110.10">
    <property type="entry name" value="Butyryl-CoA Dehydrogenase, subunit A, domain 2"/>
    <property type="match status" value="1"/>
</dbReference>
<proteinExistence type="inferred from homology"/>
<dbReference type="InterPro" id="IPR036250">
    <property type="entry name" value="AcylCo_DH-like_C"/>
</dbReference>
<dbReference type="PANTHER" id="PTHR48083:SF13">
    <property type="entry name" value="ACYL-COA DEHYDROGENASE FAMILY MEMBER 11"/>
    <property type="match status" value="1"/>
</dbReference>
<dbReference type="Gene3D" id="1.10.540.10">
    <property type="entry name" value="Acyl-CoA dehydrogenase/oxidase, N-terminal domain"/>
    <property type="match status" value="1"/>
</dbReference>
<evidence type="ECO:0000256" key="2">
    <source>
        <dbReference type="ARBA" id="ARBA00009347"/>
    </source>
</evidence>
<reference evidence="11 12" key="1">
    <citation type="submission" date="2024-01" db="EMBL/GenBank/DDBJ databases">
        <authorList>
            <person name="Allen C."/>
            <person name="Tagirdzhanova G."/>
        </authorList>
    </citation>
    <scope>NUCLEOTIDE SEQUENCE [LARGE SCALE GENOMIC DNA]</scope>
</reference>
<feature type="domain" description="Acyl-CoA dehydrogenase/oxidase C-terminal" evidence="8">
    <location>
        <begin position="258"/>
        <end position="409"/>
    </location>
</feature>
<evidence type="ECO:0000259" key="9">
    <source>
        <dbReference type="Pfam" id="PF02770"/>
    </source>
</evidence>
<evidence type="ECO:0000256" key="4">
    <source>
        <dbReference type="ARBA" id="ARBA00022630"/>
    </source>
</evidence>
<evidence type="ECO:0000256" key="6">
    <source>
        <dbReference type="ARBA" id="ARBA00023002"/>
    </source>
</evidence>
<dbReference type="PANTHER" id="PTHR48083">
    <property type="entry name" value="MEDIUM-CHAIN SPECIFIC ACYL-COA DEHYDROGENASE, MITOCHONDRIAL-RELATED"/>
    <property type="match status" value="1"/>
</dbReference>
<dbReference type="InterPro" id="IPR037069">
    <property type="entry name" value="AcylCoA_DH/ox_N_sf"/>
</dbReference>
<dbReference type="InterPro" id="IPR006091">
    <property type="entry name" value="Acyl-CoA_Oxase/DH_mid-dom"/>
</dbReference>
<comment type="caution">
    <text evidence="11">The sequence shown here is derived from an EMBL/GenBank/DDBJ whole genome shotgun (WGS) entry which is preliminary data.</text>
</comment>
<evidence type="ECO:0000259" key="10">
    <source>
        <dbReference type="Pfam" id="PF02771"/>
    </source>
</evidence>
<keyword evidence="12" id="KW-1185">Reference proteome</keyword>
<organism evidence="11 12">
    <name type="scientific">Sporothrix eucalyptigena</name>
    <dbReference type="NCBI Taxonomy" id="1812306"/>
    <lineage>
        <taxon>Eukaryota</taxon>
        <taxon>Fungi</taxon>
        <taxon>Dikarya</taxon>
        <taxon>Ascomycota</taxon>
        <taxon>Pezizomycotina</taxon>
        <taxon>Sordariomycetes</taxon>
        <taxon>Sordariomycetidae</taxon>
        <taxon>Ophiostomatales</taxon>
        <taxon>Ophiostomataceae</taxon>
        <taxon>Sporothrix</taxon>
    </lineage>
</organism>
<dbReference type="SUPFAM" id="SSF56645">
    <property type="entry name" value="Acyl-CoA dehydrogenase NM domain-like"/>
    <property type="match status" value="1"/>
</dbReference>
<dbReference type="InterPro" id="IPR013786">
    <property type="entry name" value="AcylCoA_DH/ox_N"/>
</dbReference>
<evidence type="ECO:0000313" key="12">
    <source>
        <dbReference type="Proteomes" id="UP001642482"/>
    </source>
</evidence>
<evidence type="ECO:0000256" key="7">
    <source>
        <dbReference type="RuleBase" id="RU362125"/>
    </source>
</evidence>
<sequence>MAARIPTICSNRVSDKAKQYLDIVEKFVQEECIPADAVFDAQVGVGDARWEGHPHIIEELKVKAQKLGLWNLFLPKGHYKESPGFSNLEYGLMAEWMGRSRTASEACNCAAPDTGNMEVLARYGNDAQKEQWLRPLMEGKIRSAFLMTEPQVASSDARNIEMNIRREGNEYVLNGQKWWSSGAGDPRCSIYIVMGKTDGNNKDPYRQQSVVLVPADTPGITVHRMLSVYGFDDAPHGHGHLTFTNVRVPVSNIVLGEGRGFEIIQGRLGPGRIHHAMRTIGAAERALDWLLMRINDPQKTPFGKKLREHGVIMEWVARSRIEIDASRMLVLNAAITMDEQGPKAALSQIAEAKVMVPNMALTVIDRAVQAFGGAGVCQDTPLAGMWANIRTLRLADGPDEVHLAQMGRNENKRGEAVTKQIKWQQAKSAQLLKERNLTKAEPGTLIQHRAKSTARL</sequence>
<dbReference type="SUPFAM" id="SSF47203">
    <property type="entry name" value="Acyl-CoA dehydrogenase C-terminal domain-like"/>
    <property type="match status" value="1"/>
</dbReference>
<keyword evidence="5 7" id="KW-0274">FAD</keyword>
<dbReference type="Pfam" id="PF00441">
    <property type="entry name" value="Acyl-CoA_dh_1"/>
    <property type="match status" value="1"/>
</dbReference>
<evidence type="ECO:0000256" key="5">
    <source>
        <dbReference type="ARBA" id="ARBA00022827"/>
    </source>
</evidence>
<dbReference type="InterPro" id="IPR050741">
    <property type="entry name" value="Acyl-CoA_dehydrogenase"/>
</dbReference>
<comment type="similarity">
    <text evidence="2 7">Belongs to the acyl-CoA dehydrogenase family.</text>
</comment>
<evidence type="ECO:0000256" key="3">
    <source>
        <dbReference type="ARBA" id="ARBA00011738"/>
    </source>
</evidence>
<comment type="cofactor">
    <cofactor evidence="1 7">
        <name>FAD</name>
        <dbReference type="ChEBI" id="CHEBI:57692"/>
    </cofactor>
</comment>
<dbReference type="InterPro" id="IPR009100">
    <property type="entry name" value="AcylCoA_DH/oxidase_NM_dom_sf"/>
</dbReference>
<keyword evidence="6 7" id="KW-0560">Oxidoreductase</keyword>